<dbReference type="OrthoDB" id="435283at2759"/>
<sequence length="516" mass="59411">MIPAAQLERQLSFAEESLDEVSASIREEEPQLDWLEDFWNRVLVGAPTAECRGLSTRSIGYWIGIFNRWQALGSWKPGNAPQFLDAYQLQELLAIPMQKTLDWVKLFDPPAYAQLQATRSAMDHKKVKILVPAFLTCGIFLSTTISKKQKIRFLLGMFDEDDSQTIECPEFVEMISSFFYGIACAFGLLDYPHVVPKPTLRQQFGKHLFERLLMSTCCKLSFWEAKKITSTGSVPFWMVEEWLLGHGGDPLFAPFAMFLERFSVRGFEEDPEFFEDEGRKFKLCHTSPVEPPLDTAASLDSSFLRRDQIGVVRDVFNECQKQLDFSHTHADIERALGTAIAPDLWCNHLARGLEEMEQSRQFGHKPTMALFLKKICPNAKPRHLRMFHTWMKELDFIEEMKVQSASSRQMQQRFERFIARPVLPAQVRQELSEEYANLESGGGREAREMPDALRKRFFERGSGVSKDDYIAAMCPHDFRPKEGNPAIDQVVGQLLRMHVVRVEESLDQKEALFETW</sequence>
<dbReference type="AlphaFoldDB" id="A0A812MNT2"/>
<organism evidence="2 3">
    <name type="scientific">Symbiodinium natans</name>
    <dbReference type="NCBI Taxonomy" id="878477"/>
    <lineage>
        <taxon>Eukaryota</taxon>
        <taxon>Sar</taxon>
        <taxon>Alveolata</taxon>
        <taxon>Dinophyceae</taxon>
        <taxon>Suessiales</taxon>
        <taxon>Symbiodiniaceae</taxon>
        <taxon>Symbiodinium</taxon>
    </lineage>
</organism>
<gene>
    <name evidence="2" type="ORF">SNAT2548_LOCUS14613</name>
</gene>
<dbReference type="InterPro" id="IPR018247">
    <property type="entry name" value="EF_Hand_1_Ca_BS"/>
</dbReference>
<feature type="domain" description="EF-hand" evidence="1">
    <location>
        <begin position="146"/>
        <end position="181"/>
    </location>
</feature>
<evidence type="ECO:0000313" key="2">
    <source>
        <dbReference type="EMBL" id="CAE7275423.1"/>
    </source>
</evidence>
<reference evidence="2" key="1">
    <citation type="submission" date="2021-02" db="EMBL/GenBank/DDBJ databases">
        <authorList>
            <person name="Dougan E. K."/>
            <person name="Rhodes N."/>
            <person name="Thang M."/>
            <person name="Chan C."/>
        </authorList>
    </citation>
    <scope>NUCLEOTIDE SEQUENCE</scope>
</reference>
<accession>A0A812MNT2</accession>
<dbReference type="Proteomes" id="UP000604046">
    <property type="component" value="Unassembled WGS sequence"/>
</dbReference>
<dbReference type="PROSITE" id="PS00018">
    <property type="entry name" value="EF_HAND_1"/>
    <property type="match status" value="1"/>
</dbReference>
<dbReference type="PROSITE" id="PS50222">
    <property type="entry name" value="EF_HAND_2"/>
    <property type="match status" value="1"/>
</dbReference>
<dbReference type="InterPro" id="IPR002048">
    <property type="entry name" value="EF_hand_dom"/>
</dbReference>
<keyword evidence="3" id="KW-1185">Reference proteome</keyword>
<dbReference type="GO" id="GO:0005509">
    <property type="term" value="F:calcium ion binding"/>
    <property type="evidence" value="ECO:0007669"/>
    <property type="project" value="InterPro"/>
</dbReference>
<protein>
    <recommendedName>
        <fullName evidence="1">EF-hand domain-containing protein</fullName>
    </recommendedName>
</protein>
<name>A0A812MNT2_9DINO</name>
<evidence type="ECO:0000259" key="1">
    <source>
        <dbReference type="PROSITE" id="PS50222"/>
    </source>
</evidence>
<comment type="caution">
    <text evidence="2">The sequence shown here is derived from an EMBL/GenBank/DDBJ whole genome shotgun (WGS) entry which is preliminary data.</text>
</comment>
<proteinExistence type="predicted"/>
<evidence type="ECO:0000313" key="3">
    <source>
        <dbReference type="Proteomes" id="UP000604046"/>
    </source>
</evidence>
<dbReference type="EMBL" id="CAJNDS010001735">
    <property type="protein sequence ID" value="CAE7275423.1"/>
    <property type="molecule type" value="Genomic_DNA"/>
</dbReference>